<evidence type="ECO:0000259" key="1">
    <source>
        <dbReference type="Pfam" id="PF01637"/>
    </source>
</evidence>
<dbReference type="GO" id="GO:0005524">
    <property type="term" value="F:ATP binding"/>
    <property type="evidence" value="ECO:0007669"/>
    <property type="project" value="InterPro"/>
</dbReference>
<feature type="domain" description="ATPase" evidence="1">
    <location>
        <begin position="5"/>
        <end position="209"/>
    </location>
</feature>
<dbReference type="SUPFAM" id="SSF46785">
    <property type="entry name" value="Winged helix' DNA-binding domain"/>
    <property type="match status" value="1"/>
</dbReference>
<dbReference type="AlphaFoldDB" id="C0K064"/>
<dbReference type="SUPFAM" id="SSF52540">
    <property type="entry name" value="P-loop containing nucleoside triphosphate hydrolases"/>
    <property type="match status" value="1"/>
</dbReference>
<dbReference type="InterPro" id="IPR027417">
    <property type="entry name" value="P-loop_NTPase"/>
</dbReference>
<dbReference type="InterPro" id="IPR036390">
    <property type="entry name" value="WH_DNA-bd_sf"/>
</dbReference>
<dbReference type="Pfam" id="PF01637">
    <property type="entry name" value="ATPase_2"/>
    <property type="match status" value="1"/>
</dbReference>
<dbReference type="PANTHER" id="PTHR34704:SF1">
    <property type="entry name" value="ATPASE"/>
    <property type="match status" value="1"/>
</dbReference>
<dbReference type="PANTHER" id="PTHR34704">
    <property type="entry name" value="ATPASE"/>
    <property type="match status" value="1"/>
</dbReference>
<name>C0K064_9BACT</name>
<dbReference type="InterPro" id="IPR011579">
    <property type="entry name" value="ATPase_dom"/>
</dbReference>
<protein>
    <submittedName>
        <fullName evidence="2">ATPase</fullName>
    </submittedName>
</protein>
<proteinExistence type="predicted"/>
<organism evidence="2">
    <name type="scientific">uncultured bacterium Rlip1</name>
    <dbReference type="NCBI Taxonomy" id="581114"/>
    <lineage>
        <taxon>Bacteria</taxon>
        <taxon>environmental samples</taxon>
    </lineage>
</organism>
<dbReference type="Gene3D" id="3.40.50.300">
    <property type="entry name" value="P-loop containing nucleotide triphosphate hydrolases"/>
    <property type="match status" value="1"/>
</dbReference>
<dbReference type="EMBL" id="FJ529693">
    <property type="protein sequence ID" value="ACM91094.1"/>
    <property type="molecule type" value="Genomic_DNA"/>
</dbReference>
<evidence type="ECO:0000313" key="2">
    <source>
        <dbReference type="EMBL" id="ACM91094.1"/>
    </source>
</evidence>
<sequence length="472" mass="54785">MLIGRLEEQDELRAAYDSEYSEFVAVYGRRRVGKTFLIRETFDYKFTFSHTGLAKKNTKAQLQNFQSSLRSQGMVKAPLPANWLEAFDMLATLLSQSKDKRKVVFIDEIPWMDAPRSSFLTALEHFWNGWASARKDILLIICGSATSWIINKIINNHGGLHNRLTYRIQLQPFTLYECDQYAQHLHLEMNRKQIMECYMIMGGIPYYWSKLKRGKSLAQNIDSLFFAHDGEFRNEFSQLYASLFNHPEPYIDIINLLGKKKTGMTRNELVEMWEKGSNGKLTTILKDLESCGFIRKYHSIGRKSKNAISQLIDNYTLFYFKFIENNLINDEHFWTKSHDTPSFTVWTGLAFERVCLLHARQIKEKLGISGVISSEYAWRVEKTKDHPGAQIDLLIDRNDDVINLCEMKYSKTAFSIDDDYNETLQQRRALFKAETKTSKAVHITLVTSMGLVRNANTFEIQNEVTADDLFKP</sequence>
<accession>C0K064</accession>
<reference evidence="2" key="1">
    <citation type="journal article" date="2009" name="Biochem. Biophys. Res. Commun.">
        <title>Isolation and biochemical characterization of two lipases from a metagenomic library of China Holstein cow rumen.</title>
        <authorList>
            <person name="Liu K."/>
            <person name="Wang J."/>
            <person name="Bu D."/>
            <person name="Zhao S."/>
            <person name="McSweeney C."/>
            <person name="Yu P."/>
            <person name="Li D."/>
        </authorList>
    </citation>
    <scope>NUCLEOTIDE SEQUENCE</scope>
</reference>